<dbReference type="SUPFAM" id="SSF52833">
    <property type="entry name" value="Thioredoxin-like"/>
    <property type="match status" value="1"/>
</dbReference>
<dbReference type="PANTHER" id="PTHR46115">
    <property type="entry name" value="THIOREDOXIN-LIKE PROTEIN 1"/>
    <property type="match status" value="1"/>
</dbReference>
<evidence type="ECO:0000259" key="3">
    <source>
        <dbReference type="PROSITE" id="PS51352"/>
    </source>
</evidence>
<proteinExistence type="predicted"/>
<organism evidence="4 5">
    <name type="scientific">Moniliophthora roreri (strain MCA 2997)</name>
    <name type="common">Cocoa frosty pod rot fungus</name>
    <name type="synonym">Crinipellis roreri</name>
    <dbReference type="NCBI Taxonomy" id="1381753"/>
    <lineage>
        <taxon>Eukaryota</taxon>
        <taxon>Fungi</taxon>
        <taxon>Dikarya</taxon>
        <taxon>Basidiomycota</taxon>
        <taxon>Agaricomycotina</taxon>
        <taxon>Agaricomycetes</taxon>
        <taxon>Agaricomycetidae</taxon>
        <taxon>Agaricales</taxon>
        <taxon>Marasmiineae</taxon>
        <taxon>Marasmiaceae</taxon>
        <taxon>Moniliophthora</taxon>
    </lineage>
</organism>
<reference evidence="4 5" key="1">
    <citation type="journal article" date="2014" name="BMC Genomics">
        <title>Genome and secretome analysis of the hemibiotrophic fungal pathogen, Moniliophthora roreri, which causes frosty pod rot disease of cacao: mechanisms of the biotrophic and necrotrophic phases.</title>
        <authorList>
            <person name="Meinhardt L.W."/>
            <person name="Costa G.G.L."/>
            <person name="Thomazella D.P.T."/>
            <person name="Teixeira P.J.P.L."/>
            <person name="Carazzolle M.F."/>
            <person name="Schuster S.C."/>
            <person name="Carlson J.E."/>
            <person name="Guiltinan M.J."/>
            <person name="Mieczkowski P."/>
            <person name="Farmer A."/>
            <person name="Ramaraj T."/>
            <person name="Crozier J."/>
            <person name="Davis R.E."/>
            <person name="Shao J."/>
            <person name="Melnick R.L."/>
            <person name="Pereira G.A.G."/>
            <person name="Bailey B.A."/>
        </authorList>
    </citation>
    <scope>NUCLEOTIDE SEQUENCE [LARGE SCALE GENOMIC DNA]</scope>
    <source>
        <strain evidence="4 5">MCA 2997</strain>
    </source>
</reference>
<dbReference type="OrthoDB" id="3269398at2759"/>
<feature type="region of interest" description="Disordered" evidence="2">
    <location>
        <begin position="518"/>
        <end position="576"/>
    </location>
</feature>
<gene>
    <name evidence="4" type="ORF">Moror_16437</name>
</gene>
<protein>
    <submittedName>
        <fullName evidence="4">Elegans protein confirmed by transcript evidence</fullName>
    </submittedName>
</protein>
<feature type="compositionally biased region" description="Gly residues" evidence="2">
    <location>
        <begin position="734"/>
        <end position="746"/>
    </location>
</feature>
<dbReference type="AlphaFoldDB" id="V2XDL6"/>
<dbReference type="Proteomes" id="UP000017559">
    <property type="component" value="Unassembled WGS sequence"/>
</dbReference>
<keyword evidence="1" id="KW-1015">Disulfide bond</keyword>
<dbReference type="PROSITE" id="PS00194">
    <property type="entry name" value="THIOREDOXIN_1"/>
    <property type="match status" value="1"/>
</dbReference>
<feature type="region of interest" description="Disordered" evidence="2">
    <location>
        <begin position="724"/>
        <end position="748"/>
    </location>
</feature>
<evidence type="ECO:0000256" key="2">
    <source>
        <dbReference type="SAM" id="MobiDB-lite"/>
    </source>
</evidence>
<dbReference type="Pfam" id="PF00085">
    <property type="entry name" value="Thioredoxin"/>
    <property type="match status" value="1"/>
</dbReference>
<feature type="compositionally biased region" description="Polar residues" evidence="2">
    <location>
        <begin position="160"/>
        <end position="174"/>
    </location>
</feature>
<accession>V2XDL6</accession>
<sequence length="788" mass="85326">MDNETAELLPDVASYSKRRPPSFFDALTSVSPPSPILNASLSTTLTSEEIPVFLFSLSSNSDLFETLNSDGTGRSECGLSLKLLSSASSDTVGSVGTVGTFGPSRAPVQSYRSNMTSCSEIESETENHHSAVSLEDQDSPIPMSLAEHLSESVTIDALNPTQEHAPSPADSTESCVARISPPSPSPSVYSTLSCSSVPHRGCTRTQALLDLRPISYSDRAGLLHSSSSVLVATSEASTVSVGVPKSLSQSSLEPSFRHNPNRLPKSMAWLQHVILEMLIDQEGFRAVNPKFRLAGYSASGRALGPDGRVEGVAEFIPVSRQTFNFHYAPFEGQPVLRRLTVDGEARDHISRQAALSLKSNGAYTVRGSETSMLHSGHGKGTESAKLRWKFDYFVDDKKGPRVLEGEKSLTPLTFYCSPLLLHPLQGKKIRLMHVVKKSVVTKLVAEKLEPPQSISVFTTPTSSYSQAPYSVEQTTSQVYGGKVQPSSPGSKRIRHSTHSPSPLTRIILNDDTDAYRPRRASFGNVSNKEGKLKPSQYGHILPPSKLSELLDGSKSRDSENALPDIPDIHALPPPPRSRRFLRYNRFRQVLDFLIKRPGASARGTNDQATRNPNFRLQSFQPAVMSITHITSLDQLKGILGKSNDKLSVIDFHATWCGPCHAIAPIFESLAKQYTNVNFLKCDVDAAKDVAGEYRVSAMPTFIFLKGSSKVDQVRGADKAALGDALRRHSSGSGSFSGKGHTLGGGSTPAAPVAAAGGGDLTTKFNNLDPQVRVLIYLLGAYLLFWYLS</sequence>
<dbReference type="PROSITE" id="PS51352">
    <property type="entry name" value="THIOREDOXIN_2"/>
    <property type="match status" value="1"/>
</dbReference>
<evidence type="ECO:0000313" key="5">
    <source>
        <dbReference type="Proteomes" id="UP000017559"/>
    </source>
</evidence>
<dbReference type="Gene3D" id="3.40.30.10">
    <property type="entry name" value="Glutaredoxin"/>
    <property type="match status" value="1"/>
</dbReference>
<dbReference type="InterPro" id="IPR017937">
    <property type="entry name" value="Thioredoxin_CS"/>
</dbReference>
<keyword evidence="5" id="KW-1185">Reference proteome</keyword>
<comment type="caution">
    <text evidence="4">The sequence shown here is derived from an EMBL/GenBank/DDBJ whole genome shotgun (WGS) entry which is preliminary data.</text>
</comment>
<feature type="region of interest" description="Disordered" evidence="2">
    <location>
        <begin position="160"/>
        <end position="182"/>
    </location>
</feature>
<dbReference type="STRING" id="1381753.V2XDL6"/>
<evidence type="ECO:0000313" key="4">
    <source>
        <dbReference type="EMBL" id="ESK90936.1"/>
    </source>
</evidence>
<dbReference type="InterPro" id="IPR036249">
    <property type="entry name" value="Thioredoxin-like_sf"/>
</dbReference>
<feature type="region of interest" description="Disordered" evidence="2">
    <location>
        <begin position="476"/>
        <end position="505"/>
    </location>
</feature>
<feature type="compositionally biased region" description="Polar residues" evidence="2">
    <location>
        <begin position="476"/>
        <end position="489"/>
    </location>
</feature>
<name>V2XDL6_MONRO</name>
<dbReference type="EMBL" id="AWSO01000395">
    <property type="protein sequence ID" value="ESK90936.1"/>
    <property type="molecule type" value="Genomic_DNA"/>
</dbReference>
<dbReference type="HOGENOM" id="CLU_356044_0_0_1"/>
<evidence type="ECO:0000256" key="1">
    <source>
        <dbReference type="ARBA" id="ARBA00023157"/>
    </source>
</evidence>
<feature type="domain" description="Thioredoxin" evidence="3">
    <location>
        <begin position="605"/>
        <end position="730"/>
    </location>
</feature>
<dbReference type="CDD" id="cd02947">
    <property type="entry name" value="TRX_family"/>
    <property type="match status" value="1"/>
</dbReference>
<dbReference type="InterPro" id="IPR013766">
    <property type="entry name" value="Thioredoxin_domain"/>
</dbReference>
<dbReference type="KEGG" id="mrr:Moror_16437"/>